<dbReference type="Pfam" id="PF05199">
    <property type="entry name" value="GMC_oxred_C"/>
    <property type="match status" value="1"/>
</dbReference>
<dbReference type="AlphaFoldDB" id="A0A849BV76"/>
<feature type="domain" description="PucR C-terminal helix-turn-helix" evidence="3">
    <location>
        <begin position="190"/>
        <end position="248"/>
    </location>
</feature>
<dbReference type="RefSeq" id="WP_067526663.1">
    <property type="nucleotide sequence ID" value="NZ_JABELX010000004.1"/>
</dbReference>
<dbReference type="GO" id="GO:0050660">
    <property type="term" value="F:flavin adenine dinucleotide binding"/>
    <property type="evidence" value="ECO:0007669"/>
    <property type="project" value="InterPro"/>
</dbReference>
<dbReference type="Proteomes" id="UP000586827">
    <property type="component" value="Unassembled WGS sequence"/>
</dbReference>
<feature type="domain" description="Glucose-methanol-choline oxidoreductase C-terminal" evidence="2">
    <location>
        <begin position="56"/>
        <end position="158"/>
    </location>
</feature>
<evidence type="ECO:0000313" key="4">
    <source>
        <dbReference type="EMBL" id="NNH70472.1"/>
    </source>
</evidence>
<dbReference type="PANTHER" id="PTHR11552">
    <property type="entry name" value="GLUCOSE-METHANOL-CHOLINE GMC OXIDOREDUCTASE"/>
    <property type="match status" value="1"/>
</dbReference>
<organism evidence="4 5">
    <name type="scientific">Nocardia uniformis</name>
    <dbReference type="NCBI Taxonomy" id="53432"/>
    <lineage>
        <taxon>Bacteria</taxon>
        <taxon>Bacillati</taxon>
        <taxon>Actinomycetota</taxon>
        <taxon>Actinomycetes</taxon>
        <taxon>Mycobacteriales</taxon>
        <taxon>Nocardiaceae</taxon>
        <taxon>Nocardia</taxon>
    </lineage>
</organism>
<dbReference type="InterPro" id="IPR007867">
    <property type="entry name" value="GMC_OxRtase_C"/>
</dbReference>
<dbReference type="PANTHER" id="PTHR11552:SF147">
    <property type="entry name" value="CHOLINE DEHYDROGENASE, MITOCHONDRIAL"/>
    <property type="match status" value="1"/>
</dbReference>
<evidence type="ECO:0000256" key="1">
    <source>
        <dbReference type="SAM" id="Phobius"/>
    </source>
</evidence>
<proteinExistence type="predicted"/>
<evidence type="ECO:0000259" key="3">
    <source>
        <dbReference type="Pfam" id="PF13556"/>
    </source>
</evidence>
<name>A0A849BV76_9NOCA</name>
<evidence type="ECO:0000313" key="5">
    <source>
        <dbReference type="Proteomes" id="UP000586827"/>
    </source>
</evidence>
<comment type="caution">
    <text evidence="4">The sequence shown here is derived from an EMBL/GenBank/DDBJ whole genome shotgun (WGS) entry which is preliminary data.</text>
</comment>
<dbReference type="EMBL" id="JABELX010000004">
    <property type="protein sequence ID" value="NNH70472.1"/>
    <property type="molecule type" value="Genomic_DNA"/>
</dbReference>
<protein>
    <recommendedName>
        <fullName evidence="6">PucR C-terminal helix-turn-helix domain-containing protein</fullName>
    </recommendedName>
</protein>
<keyword evidence="5" id="KW-1185">Reference proteome</keyword>
<dbReference type="GO" id="GO:0016614">
    <property type="term" value="F:oxidoreductase activity, acting on CH-OH group of donors"/>
    <property type="evidence" value="ECO:0007669"/>
    <property type="project" value="InterPro"/>
</dbReference>
<keyword evidence="1" id="KW-0472">Membrane</keyword>
<sequence>MLARRLVDAGQPTPAWAAQGLEAQLFATTRPGLIAPDIQPLFLSWVYPLVAQLLHPYSRGEMRLRSADPTDAPRYDPRVFSDPRDLETLVDNLELLREIAAQEALYEWIDVEAIPGPGLRSREQLRDHARATVVSGHHQIGTARMGLDAASVVDAQLRALIAAQPELAADVLADTITAFDGLHPDDTDALVRTALAWFEFRGSTAAVGKRLHLHRNTVLHRLERIEKLTGAAFAVPAGAALLYVTLQAWLLRTPGEHTI</sequence>
<keyword evidence="1" id="KW-1133">Transmembrane helix</keyword>
<reference evidence="4 5" key="1">
    <citation type="submission" date="2020-05" db="EMBL/GenBank/DDBJ databases">
        <title>MicrobeNet Type strains.</title>
        <authorList>
            <person name="Nicholson A.C."/>
        </authorList>
    </citation>
    <scope>NUCLEOTIDE SEQUENCE [LARGE SCALE GENOMIC DNA]</scope>
    <source>
        <strain evidence="4 5">JCM 3224</strain>
    </source>
</reference>
<evidence type="ECO:0000259" key="2">
    <source>
        <dbReference type="Pfam" id="PF05199"/>
    </source>
</evidence>
<evidence type="ECO:0008006" key="6">
    <source>
        <dbReference type="Google" id="ProtNLM"/>
    </source>
</evidence>
<dbReference type="Pfam" id="PF13556">
    <property type="entry name" value="HTH_30"/>
    <property type="match status" value="1"/>
</dbReference>
<dbReference type="InterPro" id="IPR012132">
    <property type="entry name" value="GMC_OxRdtase"/>
</dbReference>
<dbReference type="Gene3D" id="3.30.560.10">
    <property type="entry name" value="Glucose Oxidase, domain 3"/>
    <property type="match status" value="1"/>
</dbReference>
<dbReference type="SUPFAM" id="SSF54373">
    <property type="entry name" value="FAD-linked reductases, C-terminal domain"/>
    <property type="match status" value="1"/>
</dbReference>
<gene>
    <name evidence="4" type="ORF">HLB23_11460</name>
</gene>
<dbReference type="InterPro" id="IPR025736">
    <property type="entry name" value="PucR_C-HTH_dom"/>
</dbReference>
<accession>A0A849BV76</accession>
<keyword evidence="1" id="KW-0812">Transmembrane</keyword>
<feature type="transmembrane region" description="Helical" evidence="1">
    <location>
        <begin position="228"/>
        <end position="250"/>
    </location>
</feature>